<dbReference type="KEGG" id="tng:GSTEN00002052G001"/>
<evidence type="ECO:0000256" key="1">
    <source>
        <dbReference type="SAM" id="MobiDB-lite"/>
    </source>
</evidence>
<feature type="compositionally biased region" description="Polar residues" evidence="1">
    <location>
        <begin position="137"/>
        <end position="152"/>
    </location>
</feature>
<name>Q4TEV9_TETNG</name>
<gene>
    <name evidence="2" type="ORF">GSTENG00002052001</name>
</gene>
<dbReference type="AlphaFoldDB" id="Q4TEV9"/>
<protein>
    <submittedName>
        <fullName evidence="2">(spotted green pufferfish) hypothetical protein</fullName>
    </submittedName>
</protein>
<accession>Q4TEV9</accession>
<reference evidence="2" key="2">
    <citation type="submission" date="2004-02" db="EMBL/GenBank/DDBJ databases">
        <authorList>
            <consortium name="Genoscope"/>
            <consortium name="Whitehead Institute Centre for Genome Research"/>
        </authorList>
    </citation>
    <scope>NUCLEOTIDE SEQUENCE</scope>
</reference>
<reference evidence="2" key="1">
    <citation type="journal article" date="2004" name="Nature">
        <title>Genome duplication in the teleost fish Tetraodon nigroviridis reveals the early vertebrate proto-karyotype.</title>
        <authorList>
            <person name="Jaillon O."/>
            <person name="Aury J.-M."/>
            <person name="Brunet F."/>
            <person name="Petit J.-L."/>
            <person name="Stange-Thomann N."/>
            <person name="Mauceli E."/>
            <person name="Bouneau L."/>
            <person name="Fischer C."/>
            <person name="Ozouf-Costaz C."/>
            <person name="Bernot A."/>
            <person name="Nicaud S."/>
            <person name="Jaffe D."/>
            <person name="Fisher S."/>
            <person name="Lutfalla G."/>
            <person name="Dossat C."/>
            <person name="Segurens B."/>
            <person name="Dasilva C."/>
            <person name="Salanoubat M."/>
            <person name="Levy M."/>
            <person name="Boudet N."/>
            <person name="Castellano S."/>
            <person name="Anthouard V."/>
            <person name="Jubin C."/>
            <person name="Castelli V."/>
            <person name="Katinka M."/>
            <person name="Vacherie B."/>
            <person name="Biemont C."/>
            <person name="Skalli Z."/>
            <person name="Cattolico L."/>
            <person name="Poulain J."/>
            <person name="De Berardinis V."/>
            <person name="Cruaud C."/>
            <person name="Duprat S."/>
            <person name="Brottier P."/>
            <person name="Coutanceau J.-P."/>
            <person name="Gouzy J."/>
            <person name="Parra G."/>
            <person name="Lardier G."/>
            <person name="Chapple C."/>
            <person name="McKernan K.J."/>
            <person name="McEwan P."/>
            <person name="Bosak S."/>
            <person name="Kellis M."/>
            <person name="Volff J.-N."/>
            <person name="Guigo R."/>
            <person name="Zody M.C."/>
            <person name="Mesirov J."/>
            <person name="Lindblad-Toh K."/>
            <person name="Birren B."/>
            <person name="Nusbaum C."/>
            <person name="Kahn D."/>
            <person name="Robinson-Rechavi M."/>
            <person name="Laudet V."/>
            <person name="Schachter V."/>
            <person name="Quetier F."/>
            <person name="Saurin W."/>
            <person name="Scarpelli C."/>
            <person name="Wincker P."/>
            <person name="Lander E.S."/>
            <person name="Weissenbach J."/>
            <person name="Roest Crollius H."/>
        </authorList>
    </citation>
    <scope>NUCLEOTIDE SEQUENCE [LARGE SCALE GENOMIC DNA]</scope>
</reference>
<feature type="non-terminal residue" evidence="2">
    <location>
        <position position="1"/>
    </location>
</feature>
<dbReference type="Pfam" id="PF03154">
    <property type="entry name" value="Atrophin-1"/>
    <property type="match status" value="1"/>
</dbReference>
<dbReference type="InterPro" id="IPR002951">
    <property type="entry name" value="Atrophin-like"/>
</dbReference>
<sequence length="170" mass="18515">FYKHLDRGYNSCARTDFYFTPLASSKLAKKREEAQEKAKREADRRPGKKRRGSEKGRRSENESASGQKEADRTALPAPPTSPEWVSLSWPAPPTCERPSMGRRPPSRPCLPTSGPTPRPCALSASTRGPTSCPPPTATTRSSCRSTPQTRSWPITCPACTTPTPPCGSVS</sequence>
<comment type="caution">
    <text evidence="2">The sequence shown here is derived from an EMBL/GenBank/DDBJ whole genome shotgun (WGS) entry which is preliminary data.</text>
</comment>
<dbReference type="EMBL" id="CAAE01005069">
    <property type="protein sequence ID" value="CAF88573.1"/>
    <property type="molecule type" value="Genomic_DNA"/>
</dbReference>
<dbReference type="OrthoDB" id="6147534at2759"/>
<proteinExistence type="predicted"/>
<feature type="region of interest" description="Disordered" evidence="1">
    <location>
        <begin position="23"/>
        <end position="170"/>
    </location>
</feature>
<evidence type="ECO:0000313" key="2">
    <source>
        <dbReference type="EMBL" id="CAF88573.1"/>
    </source>
</evidence>
<organism evidence="2">
    <name type="scientific">Tetraodon nigroviridis</name>
    <name type="common">Spotted green pufferfish</name>
    <name type="synonym">Chelonodon nigroviridis</name>
    <dbReference type="NCBI Taxonomy" id="99883"/>
    <lineage>
        <taxon>Eukaryota</taxon>
        <taxon>Metazoa</taxon>
        <taxon>Chordata</taxon>
        <taxon>Craniata</taxon>
        <taxon>Vertebrata</taxon>
        <taxon>Euteleostomi</taxon>
        <taxon>Actinopterygii</taxon>
        <taxon>Neopterygii</taxon>
        <taxon>Teleostei</taxon>
        <taxon>Neoteleostei</taxon>
        <taxon>Acanthomorphata</taxon>
        <taxon>Eupercaria</taxon>
        <taxon>Tetraodontiformes</taxon>
        <taxon>Tetradontoidea</taxon>
        <taxon>Tetraodontidae</taxon>
        <taxon>Tetraodon</taxon>
    </lineage>
</organism>
<feature type="compositionally biased region" description="Basic and acidic residues" evidence="1">
    <location>
        <begin position="30"/>
        <end position="45"/>
    </location>
</feature>